<protein>
    <recommendedName>
        <fullName evidence="4 5">Large ribosomal subunit protein uL4</fullName>
    </recommendedName>
</protein>
<keyword evidence="3 5" id="KW-0687">Ribonucleoprotein</keyword>
<keyword evidence="2 5" id="KW-0689">Ribosomal protein</keyword>
<dbReference type="Gene3D" id="3.40.1370.10">
    <property type="match status" value="1"/>
</dbReference>
<proteinExistence type="inferred from homology"/>
<dbReference type="RefSeq" id="WP_284223192.1">
    <property type="nucleotide sequence ID" value="NZ_BSOY01000061.1"/>
</dbReference>
<keyword evidence="5" id="KW-0699">rRNA-binding</keyword>
<keyword evidence="8" id="KW-1185">Reference proteome</keyword>
<dbReference type="PANTHER" id="PTHR10746">
    <property type="entry name" value="50S RIBOSOMAL PROTEIN L4"/>
    <property type="match status" value="1"/>
</dbReference>
<dbReference type="InterPro" id="IPR013005">
    <property type="entry name" value="Ribosomal_uL4-like"/>
</dbReference>
<dbReference type="SUPFAM" id="SSF52166">
    <property type="entry name" value="Ribosomal protein L4"/>
    <property type="match status" value="1"/>
</dbReference>
<dbReference type="GO" id="GO:0005840">
    <property type="term" value="C:ribosome"/>
    <property type="evidence" value="ECO:0007669"/>
    <property type="project" value="UniProtKB-KW"/>
</dbReference>
<evidence type="ECO:0000313" key="7">
    <source>
        <dbReference type="EMBL" id="GLS02311.1"/>
    </source>
</evidence>
<organism evidence="7 8">
    <name type="scientific">Brevundimonas denitrificans</name>
    <dbReference type="NCBI Taxonomy" id="1443434"/>
    <lineage>
        <taxon>Bacteria</taxon>
        <taxon>Pseudomonadati</taxon>
        <taxon>Pseudomonadota</taxon>
        <taxon>Alphaproteobacteria</taxon>
        <taxon>Caulobacterales</taxon>
        <taxon>Caulobacteraceae</taxon>
        <taxon>Brevundimonas</taxon>
    </lineage>
</organism>
<evidence type="ECO:0000256" key="5">
    <source>
        <dbReference type="HAMAP-Rule" id="MF_01328"/>
    </source>
</evidence>
<keyword evidence="5" id="KW-0694">RNA-binding</keyword>
<dbReference type="EMBL" id="BSOY01000061">
    <property type="protein sequence ID" value="GLS02311.1"/>
    <property type="molecule type" value="Genomic_DNA"/>
</dbReference>
<name>A0ABQ6BM04_9CAUL</name>
<evidence type="ECO:0000256" key="6">
    <source>
        <dbReference type="SAM" id="MobiDB-lite"/>
    </source>
</evidence>
<dbReference type="InterPro" id="IPR023574">
    <property type="entry name" value="Ribosomal_uL4_dom_sf"/>
</dbReference>
<evidence type="ECO:0000256" key="1">
    <source>
        <dbReference type="ARBA" id="ARBA00010528"/>
    </source>
</evidence>
<comment type="subunit">
    <text evidence="5">Part of the 50S ribosomal subunit.</text>
</comment>
<sequence length="233" mass="24981">MKLSVIKLDGKAAGDVDLSDAVFGITDIRGDILARYVNWQLAKRRAGTHKVQTRNENSRTGKKMYKQKGTGGARHGSRRAPQFVGGSRAFGPVVRDHGFSLPKKVRALALRHALSAKVVAGDLVVVDSLSLKDAKTAGLRETLGKLGWTRTLIIAGPEVDTNFGLAARNIPMVNVLPNAGLNVYDILRADKLVLTKAAVEAIEATYADYTPSRREAEAAKAAKPAAKTKKEAA</sequence>
<dbReference type="Proteomes" id="UP001156921">
    <property type="component" value="Unassembled WGS sequence"/>
</dbReference>
<comment type="similarity">
    <text evidence="1 5">Belongs to the universal ribosomal protein uL4 family.</text>
</comment>
<comment type="function">
    <text evidence="5">Forms part of the polypeptide exit tunnel.</text>
</comment>
<accession>A0ABQ6BM04</accession>
<reference evidence="8" key="1">
    <citation type="journal article" date="2019" name="Int. J. Syst. Evol. Microbiol.">
        <title>The Global Catalogue of Microorganisms (GCM) 10K type strain sequencing project: providing services to taxonomists for standard genome sequencing and annotation.</title>
        <authorList>
            <consortium name="The Broad Institute Genomics Platform"/>
            <consortium name="The Broad Institute Genome Sequencing Center for Infectious Disease"/>
            <person name="Wu L."/>
            <person name="Ma J."/>
        </authorList>
    </citation>
    <scope>NUCLEOTIDE SEQUENCE [LARGE SCALE GENOMIC DNA]</scope>
    <source>
        <strain evidence="8">NBRC 110107</strain>
    </source>
</reference>
<dbReference type="HAMAP" id="MF_01328_B">
    <property type="entry name" value="Ribosomal_uL4_B"/>
    <property type="match status" value="1"/>
</dbReference>
<comment type="function">
    <text evidence="5">One of the primary rRNA binding proteins, this protein initially binds near the 5'-end of the 23S rRNA. It is important during the early stages of 50S assembly. It makes multiple contacts with different domains of the 23S rRNA in the assembled 50S subunit and ribosome.</text>
</comment>
<evidence type="ECO:0000256" key="3">
    <source>
        <dbReference type="ARBA" id="ARBA00023274"/>
    </source>
</evidence>
<gene>
    <name evidence="5 7" type="primary">rplD</name>
    <name evidence="7" type="ORF">GCM10007859_23340</name>
</gene>
<evidence type="ECO:0000256" key="4">
    <source>
        <dbReference type="ARBA" id="ARBA00035244"/>
    </source>
</evidence>
<keyword evidence="7" id="KW-0675">Receptor</keyword>
<dbReference type="InterPro" id="IPR002136">
    <property type="entry name" value="Ribosomal_uL4"/>
</dbReference>
<comment type="caution">
    <text evidence="7">The sequence shown here is derived from an EMBL/GenBank/DDBJ whole genome shotgun (WGS) entry which is preliminary data.</text>
</comment>
<dbReference type="NCBIfam" id="TIGR03953">
    <property type="entry name" value="rplD_bact"/>
    <property type="match status" value="1"/>
</dbReference>
<feature type="region of interest" description="Disordered" evidence="6">
    <location>
        <begin position="48"/>
        <end position="84"/>
    </location>
</feature>
<dbReference type="Pfam" id="PF00573">
    <property type="entry name" value="Ribosomal_L4"/>
    <property type="match status" value="1"/>
</dbReference>
<evidence type="ECO:0000256" key="2">
    <source>
        <dbReference type="ARBA" id="ARBA00022980"/>
    </source>
</evidence>
<evidence type="ECO:0000313" key="8">
    <source>
        <dbReference type="Proteomes" id="UP001156921"/>
    </source>
</evidence>
<dbReference type="PANTHER" id="PTHR10746:SF6">
    <property type="entry name" value="LARGE RIBOSOMAL SUBUNIT PROTEIN UL4M"/>
    <property type="match status" value="1"/>
</dbReference>